<comment type="caution">
    <text evidence="2">The sequence shown here is derived from an EMBL/GenBank/DDBJ whole genome shotgun (WGS) entry which is preliminary data.</text>
</comment>
<dbReference type="OrthoDB" id="2899151at2759"/>
<feature type="coiled-coil region" evidence="1">
    <location>
        <begin position="45"/>
        <end position="79"/>
    </location>
</feature>
<gene>
    <name evidence="2" type="ORF">D9757_008972</name>
</gene>
<keyword evidence="1" id="KW-0175">Coiled coil</keyword>
<dbReference type="AlphaFoldDB" id="A0A8H5H348"/>
<evidence type="ECO:0000256" key="1">
    <source>
        <dbReference type="SAM" id="Coils"/>
    </source>
</evidence>
<dbReference type="Gene3D" id="3.80.10.10">
    <property type="entry name" value="Ribonuclease Inhibitor"/>
    <property type="match status" value="1"/>
</dbReference>
<organism evidence="2 3">
    <name type="scientific">Collybiopsis confluens</name>
    <dbReference type="NCBI Taxonomy" id="2823264"/>
    <lineage>
        <taxon>Eukaryota</taxon>
        <taxon>Fungi</taxon>
        <taxon>Dikarya</taxon>
        <taxon>Basidiomycota</taxon>
        <taxon>Agaricomycotina</taxon>
        <taxon>Agaricomycetes</taxon>
        <taxon>Agaricomycetidae</taxon>
        <taxon>Agaricales</taxon>
        <taxon>Marasmiineae</taxon>
        <taxon>Omphalotaceae</taxon>
        <taxon>Collybiopsis</taxon>
    </lineage>
</organism>
<protein>
    <recommendedName>
        <fullName evidence="4">F-box domain-containing protein</fullName>
    </recommendedName>
</protein>
<reference evidence="2 3" key="1">
    <citation type="journal article" date="2020" name="ISME J.">
        <title>Uncovering the hidden diversity of litter-decomposition mechanisms in mushroom-forming fungi.</title>
        <authorList>
            <person name="Floudas D."/>
            <person name="Bentzer J."/>
            <person name="Ahren D."/>
            <person name="Johansson T."/>
            <person name="Persson P."/>
            <person name="Tunlid A."/>
        </authorList>
    </citation>
    <scope>NUCLEOTIDE SEQUENCE [LARGE SCALE GENOMIC DNA]</scope>
    <source>
        <strain evidence="2 3">CBS 406.79</strain>
    </source>
</reference>
<name>A0A8H5H348_9AGAR</name>
<evidence type="ECO:0000313" key="2">
    <source>
        <dbReference type="EMBL" id="KAF5375776.1"/>
    </source>
</evidence>
<evidence type="ECO:0008006" key="4">
    <source>
        <dbReference type="Google" id="ProtNLM"/>
    </source>
</evidence>
<keyword evidence="3" id="KW-1185">Reference proteome</keyword>
<dbReference type="InterPro" id="IPR032675">
    <property type="entry name" value="LRR_dom_sf"/>
</dbReference>
<dbReference type="Gene3D" id="1.20.1280.50">
    <property type="match status" value="1"/>
</dbReference>
<dbReference type="EMBL" id="JAACJN010000095">
    <property type="protein sequence ID" value="KAF5375776.1"/>
    <property type="molecule type" value="Genomic_DNA"/>
</dbReference>
<accession>A0A8H5H348</accession>
<dbReference type="Proteomes" id="UP000518752">
    <property type="component" value="Unassembled WGS sequence"/>
</dbReference>
<sequence>MHPCNRCDENPLHARVSLDFTSLQDRLRSGVGPASVEPTEIATILKNVELDLEDYEAEIDRLEALASDLEARALVLATQKERLLQYASRVKMLLSPIRKLPDELLCDVFDLACGMNYFWVNRAKTEFSFRDAPAIAISSVCSRWRKNAMIMPSIWSRISLGWDIDTDDWLGETTTPLSLSLTRSLSWPLTIELDLVAGSALLSGQPHPIITRLTEERHRWQKLVLYPPTYQLDDLFLDLSSQNFPLLEDLTLEDRGRRDQAFSFWMGKAPNLKKLTLRGEHPLSEPIPTDAFPKITHIEYNPDTPDLESFLEANPDIISLALEEYISGVHTPQSRTCPRMESLTVRYNDNGDPDASSVFSSLHCPSLQSLHFEPASGICQTWYGLDSLMSFVQRSSFPLTTLTMKNLPLLDHELVYLLQHLPTLVNLTIDDSKPDDSPITEDFINSLHAFRRSPLRSSISPIIPRLRSLTLDCRATWFNDTSVVDMVKSRWIPSARSVKPDVHMFQVDCLREFTLKFSHREKVNSAVYVPLERLERSGMRAVVSWKPNEDAQRLSNTLHI</sequence>
<proteinExistence type="predicted"/>
<evidence type="ECO:0000313" key="3">
    <source>
        <dbReference type="Proteomes" id="UP000518752"/>
    </source>
</evidence>
<dbReference type="SUPFAM" id="SSF52047">
    <property type="entry name" value="RNI-like"/>
    <property type="match status" value="1"/>
</dbReference>